<dbReference type="InterPro" id="IPR001613">
    <property type="entry name" value="Flavin_amine_oxidase"/>
</dbReference>
<dbReference type="Gene3D" id="3.50.50.60">
    <property type="entry name" value="FAD/NAD(P)-binding domain"/>
    <property type="match status" value="1"/>
</dbReference>
<dbReference type="Gene3D" id="3.90.660.10">
    <property type="match status" value="1"/>
</dbReference>
<dbReference type="STRING" id="692275.M3B835"/>
<dbReference type="EC" id="1.4.3.-" evidence="6"/>
<name>M3B835_SPHMS</name>
<dbReference type="AlphaFoldDB" id="M3B835"/>
<dbReference type="PRINTS" id="PR00757">
    <property type="entry name" value="AMINEOXDASEF"/>
</dbReference>
<dbReference type="GO" id="GO:0097621">
    <property type="term" value="F:monoamine oxidase activity"/>
    <property type="evidence" value="ECO:0007669"/>
    <property type="project" value="UniProtKB-EC"/>
</dbReference>
<dbReference type="InterPro" id="IPR002937">
    <property type="entry name" value="Amino_oxidase"/>
</dbReference>
<evidence type="ECO:0000313" key="8">
    <source>
        <dbReference type="EMBL" id="EMF15997.1"/>
    </source>
</evidence>
<evidence type="ECO:0000256" key="3">
    <source>
        <dbReference type="ARBA" id="ARBA00023002"/>
    </source>
</evidence>
<evidence type="ECO:0000259" key="7">
    <source>
        <dbReference type="Pfam" id="PF01593"/>
    </source>
</evidence>
<keyword evidence="3 6" id="KW-0560">Oxidoreductase</keyword>
<sequence>MLDAIVIGAGLAGLQAARSLQEAGLAVAVLEARDRVGGKVWSVPLASGRGVADLGAAWVNDQTQPRISRYLERWNLKRVEQRLGHTAVIQVNEREQVEFPYGITPDFTTAEKKTLEFVRDHIQAESLRPEKAKPEDDAISLDQYVRNLGGTDKTIQMVNLWVRVMHGVESTEESAAFFIDYCRRNKGLLSIRADDKSGGNFQRLHRGTQSIAHGLHELVGTQNVYLSSPVKSIDDSRSHVVVTTRTGTVFKARRVVISIPSTMYRDLTISPPLPVGLSELADAATMGDYNKMIVCYDTPWWRASSYNGFFMSYVGPSPLARDTSVDEVGLYCLTCFVNGNFGRTWSTLAPHERRARILKQLAAVFKAGPESEVWKPIEMFDQIWKHEEFSKGALVPITSLTHLTKHADVYGKAVGNIHFCGTEYATEWKGYMEGALCSGENVSREMLRAMGADARQPGKK</sequence>
<dbReference type="InterPro" id="IPR036188">
    <property type="entry name" value="FAD/NAD-bd_sf"/>
</dbReference>
<evidence type="ECO:0000256" key="1">
    <source>
        <dbReference type="ARBA" id="ARBA00001974"/>
    </source>
</evidence>
<comment type="catalytic activity">
    <reaction evidence="4">
        <text>a secondary aliphatic amine + O2 + H2O = a primary amine + an aldehyde + H2O2</text>
        <dbReference type="Rhea" id="RHEA:26414"/>
        <dbReference type="ChEBI" id="CHEBI:15377"/>
        <dbReference type="ChEBI" id="CHEBI:15379"/>
        <dbReference type="ChEBI" id="CHEBI:16240"/>
        <dbReference type="ChEBI" id="CHEBI:17478"/>
        <dbReference type="ChEBI" id="CHEBI:58855"/>
        <dbReference type="ChEBI" id="CHEBI:65296"/>
        <dbReference type="EC" id="1.4.3.4"/>
    </reaction>
</comment>
<comment type="similarity">
    <text evidence="2 6">Belongs to the flavin monoamine oxidase family.</text>
</comment>
<evidence type="ECO:0000256" key="2">
    <source>
        <dbReference type="ARBA" id="ARBA00005995"/>
    </source>
</evidence>
<dbReference type="Gene3D" id="1.10.405.10">
    <property type="entry name" value="Guanine Nucleotide Dissociation Inhibitor, domain 1"/>
    <property type="match status" value="1"/>
</dbReference>
<dbReference type="SUPFAM" id="SSF51905">
    <property type="entry name" value="FAD/NAD(P)-binding domain"/>
    <property type="match status" value="1"/>
</dbReference>
<keyword evidence="9" id="KW-1185">Reference proteome</keyword>
<feature type="domain" description="Amine oxidase" evidence="7">
    <location>
        <begin position="11"/>
        <end position="447"/>
    </location>
</feature>
<dbReference type="PANTHER" id="PTHR43563:SF14">
    <property type="entry name" value="AMINE OXIDASE"/>
    <property type="match status" value="1"/>
</dbReference>
<evidence type="ECO:0000256" key="5">
    <source>
        <dbReference type="PIRSR" id="PIRSR601613-1"/>
    </source>
</evidence>
<dbReference type="RefSeq" id="XP_016764118.1">
    <property type="nucleotide sequence ID" value="XM_016902910.1"/>
</dbReference>
<dbReference type="InterPro" id="IPR050703">
    <property type="entry name" value="Flavin_MAO"/>
</dbReference>
<dbReference type="OrthoDB" id="5046242at2759"/>
<feature type="binding site" evidence="5">
    <location>
        <begin position="31"/>
        <end position="32"/>
    </location>
    <ligand>
        <name>FAD</name>
        <dbReference type="ChEBI" id="CHEBI:57692"/>
    </ligand>
</feature>
<dbReference type="EMBL" id="KB456261">
    <property type="protein sequence ID" value="EMF15997.1"/>
    <property type="molecule type" value="Genomic_DNA"/>
</dbReference>
<accession>M3B835</accession>
<dbReference type="HOGENOM" id="CLU_004498_0_3_1"/>
<feature type="binding site" evidence="5">
    <location>
        <position position="230"/>
    </location>
    <ligand>
        <name>FAD</name>
        <dbReference type="ChEBI" id="CHEBI:57692"/>
    </ligand>
</feature>
<reference evidence="8 9" key="1">
    <citation type="journal article" date="2012" name="PLoS Pathog.">
        <title>Diverse lifestyles and strategies of plant pathogenesis encoded in the genomes of eighteen Dothideomycetes fungi.</title>
        <authorList>
            <person name="Ohm R.A."/>
            <person name="Feau N."/>
            <person name="Henrissat B."/>
            <person name="Schoch C.L."/>
            <person name="Horwitz B.A."/>
            <person name="Barry K.W."/>
            <person name="Condon B.J."/>
            <person name="Copeland A.C."/>
            <person name="Dhillon B."/>
            <person name="Glaser F."/>
            <person name="Hesse C.N."/>
            <person name="Kosti I."/>
            <person name="LaButti K."/>
            <person name="Lindquist E.A."/>
            <person name="Lucas S."/>
            <person name="Salamov A.A."/>
            <person name="Bradshaw R.E."/>
            <person name="Ciuffetti L."/>
            <person name="Hamelin R.C."/>
            <person name="Kema G.H.J."/>
            <person name="Lawrence C."/>
            <person name="Scott J.A."/>
            <person name="Spatafora J.W."/>
            <person name="Turgeon B.G."/>
            <person name="de Wit P.J.G.M."/>
            <person name="Zhong S."/>
            <person name="Goodwin S.B."/>
            <person name="Grigoriev I.V."/>
        </authorList>
    </citation>
    <scope>NUCLEOTIDE SEQUENCE [LARGE SCALE GENOMIC DNA]</scope>
    <source>
        <strain evidence="8 9">SO2202</strain>
    </source>
</reference>
<dbReference type="SUPFAM" id="SSF54373">
    <property type="entry name" value="FAD-linked reductases, C-terminal domain"/>
    <property type="match status" value="1"/>
</dbReference>
<organism evidence="8 9">
    <name type="scientific">Sphaerulina musiva (strain SO2202)</name>
    <name type="common">Poplar stem canker fungus</name>
    <name type="synonym">Septoria musiva</name>
    <dbReference type="NCBI Taxonomy" id="692275"/>
    <lineage>
        <taxon>Eukaryota</taxon>
        <taxon>Fungi</taxon>
        <taxon>Dikarya</taxon>
        <taxon>Ascomycota</taxon>
        <taxon>Pezizomycotina</taxon>
        <taxon>Dothideomycetes</taxon>
        <taxon>Dothideomycetidae</taxon>
        <taxon>Mycosphaerellales</taxon>
        <taxon>Mycosphaerellaceae</taxon>
        <taxon>Sphaerulina</taxon>
    </lineage>
</organism>
<feature type="binding site" evidence="5">
    <location>
        <position position="336"/>
    </location>
    <ligand>
        <name>substrate</name>
    </ligand>
</feature>
<dbReference type="eggNOG" id="KOG0029">
    <property type="taxonomic scope" value="Eukaryota"/>
</dbReference>
<evidence type="ECO:0000256" key="6">
    <source>
        <dbReference type="RuleBase" id="RU362067"/>
    </source>
</evidence>
<feature type="binding site" evidence="5">
    <location>
        <position position="423"/>
    </location>
    <ligand>
        <name>FAD</name>
        <dbReference type="ChEBI" id="CHEBI:57692"/>
    </ligand>
</feature>
<keyword evidence="6" id="KW-0274">FAD</keyword>
<proteinExistence type="inferred from homology"/>
<protein>
    <recommendedName>
        <fullName evidence="6">Amine oxidase</fullName>
        <ecNumber evidence="6">1.4.3.-</ecNumber>
    </recommendedName>
</protein>
<comment type="cofactor">
    <cofactor evidence="1 6">
        <name>FAD</name>
        <dbReference type="ChEBI" id="CHEBI:57692"/>
    </cofactor>
</comment>
<evidence type="ECO:0000313" key="9">
    <source>
        <dbReference type="Proteomes" id="UP000016931"/>
    </source>
</evidence>
<keyword evidence="6" id="KW-0285">Flavoprotein</keyword>
<dbReference type="Proteomes" id="UP000016931">
    <property type="component" value="Unassembled WGS sequence"/>
</dbReference>
<dbReference type="OMA" id="LWARVMH"/>
<dbReference type="PANTHER" id="PTHR43563">
    <property type="entry name" value="AMINE OXIDASE"/>
    <property type="match status" value="1"/>
</dbReference>
<evidence type="ECO:0000256" key="4">
    <source>
        <dbReference type="ARBA" id="ARBA00048448"/>
    </source>
</evidence>
<dbReference type="Pfam" id="PF01593">
    <property type="entry name" value="Amino_oxidase"/>
    <property type="match status" value="1"/>
</dbReference>
<dbReference type="GeneID" id="27900047"/>
<gene>
    <name evidence="8" type="ORF">SEPMUDRAFT_139633</name>
</gene>